<comment type="catalytic activity">
    <reaction evidence="12">
        <text>L-lysyl-L-alpha-amino acid(out) = L-lysyl-L-alpha-amino acid(in)</text>
        <dbReference type="Rhea" id="RHEA:79387"/>
        <dbReference type="ChEBI" id="CHEBI:229965"/>
    </reaction>
</comment>
<feature type="region of interest" description="Disordered" evidence="25">
    <location>
        <begin position="1"/>
        <end position="33"/>
    </location>
</feature>
<evidence type="ECO:0000313" key="32">
    <source>
        <dbReference type="RefSeq" id="XP_023179897.1"/>
    </source>
</evidence>
<gene>
    <name evidence="29 30 31 32 33 34" type="primary">LOC111605558</name>
</gene>
<feature type="transmembrane region" description="Helical" evidence="26">
    <location>
        <begin position="364"/>
        <end position="385"/>
    </location>
</feature>
<evidence type="ECO:0000256" key="22">
    <source>
        <dbReference type="ARBA" id="ARBA00045018"/>
    </source>
</evidence>
<comment type="subcellular location">
    <subcellularLocation>
        <location evidence="1">Lysosome membrane</location>
        <topology evidence="1">Multi-pass membrane protein</topology>
    </subcellularLocation>
</comment>
<evidence type="ECO:0000256" key="20">
    <source>
        <dbReference type="ARBA" id="ARBA00044924"/>
    </source>
</evidence>
<evidence type="ECO:0000256" key="10">
    <source>
        <dbReference type="ARBA" id="ARBA00044881"/>
    </source>
</evidence>
<comment type="function">
    <text evidence="23">Lysosomal dipeptide uniporter that selectively exports lysine, arginine or histidine-containing dipeptides with a net positive charge from the lysosome lumen into the cytosol. Could play a role in a specific type of protein O-glycosylation indirectly regulating macrophages migration and tissue invasion. Also essential for liver homeostasis.</text>
</comment>
<feature type="transmembrane region" description="Helical" evidence="26">
    <location>
        <begin position="397"/>
        <end position="420"/>
    </location>
</feature>
<dbReference type="RefSeq" id="XP_023179894.1">
    <property type="nucleotide sequence ID" value="XM_023324126.2"/>
</dbReference>
<comment type="catalytic activity">
    <reaction evidence="15">
        <text>L-arginyl-L-alpha-amino acid(out) = L-arginyl-L-alpha-amino acid(in)</text>
        <dbReference type="Rhea" id="RHEA:79371"/>
        <dbReference type="ChEBI" id="CHEBI:84315"/>
    </reaction>
</comment>
<feature type="transmembrane region" description="Helical" evidence="26">
    <location>
        <begin position="125"/>
        <end position="148"/>
    </location>
</feature>
<evidence type="ECO:0000256" key="17">
    <source>
        <dbReference type="ARBA" id="ARBA00044903"/>
    </source>
</evidence>
<keyword evidence="6 26" id="KW-0472">Membrane</keyword>
<dbReference type="PROSITE" id="PS50850">
    <property type="entry name" value="MFS"/>
    <property type="match status" value="1"/>
</dbReference>
<evidence type="ECO:0000256" key="23">
    <source>
        <dbReference type="ARBA" id="ARBA00045709"/>
    </source>
</evidence>
<evidence type="ECO:0000256" key="12">
    <source>
        <dbReference type="ARBA" id="ARBA00044891"/>
    </source>
</evidence>
<keyword evidence="4 26" id="KW-0812">Transmembrane</keyword>
<feature type="transmembrane region" description="Helical" evidence="26">
    <location>
        <begin position="221"/>
        <end position="243"/>
    </location>
</feature>
<organism evidence="28 34">
    <name type="scientific">Drosophila hydei</name>
    <name type="common">Fruit fly</name>
    <dbReference type="NCBI Taxonomy" id="7224"/>
    <lineage>
        <taxon>Eukaryota</taxon>
        <taxon>Metazoa</taxon>
        <taxon>Ecdysozoa</taxon>
        <taxon>Arthropoda</taxon>
        <taxon>Hexapoda</taxon>
        <taxon>Insecta</taxon>
        <taxon>Pterygota</taxon>
        <taxon>Neoptera</taxon>
        <taxon>Endopterygota</taxon>
        <taxon>Diptera</taxon>
        <taxon>Brachycera</taxon>
        <taxon>Muscomorpha</taxon>
        <taxon>Ephydroidea</taxon>
        <taxon>Drosophilidae</taxon>
        <taxon>Drosophila</taxon>
    </lineage>
</organism>
<evidence type="ECO:0000259" key="27">
    <source>
        <dbReference type="PROSITE" id="PS50850"/>
    </source>
</evidence>
<comment type="catalytic activity">
    <reaction evidence="13">
        <text>L-alpha-aminoacyl-L-lysine(out) = L-alpha-aminoacyl-L-lysine(in)</text>
        <dbReference type="Rhea" id="RHEA:79383"/>
        <dbReference type="ChEBI" id="CHEBI:229966"/>
    </reaction>
</comment>
<reference evidence="29 30" key="1">
    <citation type="submission" date="2025-04" db="UniProtKB">
        <authorList>
            <consortium name="RefSeq"/>
        </authorList>
    </citation>
    <scope>IDENTIFICATION</scope>
    <source>
        <strain evidence="29 30">15085-1641.00</strain>
        <tissue evidence="29 30">Whole body</tissue>
    </source>
</reference>
<comment type="catalytic activity">
    <reaction evidence="19">
        <text>L-alanyl-L-lysine(out) = L-alanyl-L-lysine(in)</text>
        <dbReference type="Rhea" id="RHEA:79415"/>
        <dbReference type="ChEBI" id="CHEBI:192470"/>
    </reaction>
</comment>
<evidence type="ECO:0000256" key="5">
    <source>
        <dbReference type="ARBA" id="ARBA00022989"/>
    </source>
</evidence>
<feature type="transmembrane region" description="Helical" evidence="26">
    <location>
        <begin position="53"/>
        <end position="73"/>
    </location>
</feature>
<sequence length="488" mass="54298">MSREERLPIVDTASSSGEDEARPVVRRRSTRDTESAVAKDQGCCVPTSKPHRFLALIFMCLLGFGSYFCYDNPGALQDVFQKELNLNTTEFTLIYSIYSWPNIVLCFVGGFLVDRVFGIRMGAIIYMLIVLLGQLVFATGGVLGHYWLMIVGRFMFGIGAESLAVAQNSYAVLWFKGKELNMVFGLQLSVARFGSTVNFWIMQPLYNYVSEFYAGYTGLGVTLYLAAITCVMSLLCTLILGWMDKRAERILKRNINPGGDVAKLSDITTFRLDFWMVSVVCVAYYVAIFPFVALGQEFFVSTFHLTPEQANTVNSIVYLISAIASPVFGFIIDRLGRNVSWVFVATVSTIVAHVLLTFTQINPYIGMSIMGLSYSMLAASLWPMVALIVPEYQLGTAYGFCQSVQNLGLAVVTIVAGVIVDNSGGSHFWLQLFFILFLLISLLATCVIWTYDRKHQGNLNMSPAQRATYHTSILTQRGTTDRRPLLGN</sequence>
<dbReference type="OrthoDB" id="424834at2759"/>
<proteinExistence type="inferred from homology"/>
<feature type="transmembrane region" description="Helical" evidence="26">
    <location>
        <begin position="274"/>
        <end position="295"/>
    </location>
</feature>
<comment type="catalytic activity">
    <reaction evidence="10">
        <text>L-alpha-aminoacyl-L-arginine(out) = L-alpha-aminoacyl-L-arginine(in)</text>
        <dbReference type="Rhea" id="RHEA:79367"/>
        <dbReference type="ChEBI" id="CHEBI:229968"/>
    </reaction>
</comment>
<dbReference type="Gene3D" id="1.20.1250.20">
    <property type="entry name" value="MFS general substrate transporter like domains"/>
    <property type="match status" value="2"/>
</dbReference>
<feature type="transmembrane region" description="Helical" evidence="26">
    <location>
        <begin position="182"/>
        <end position="201"/>
    </location>
</feature>
<evidence type="ECO:0000256" key="25">
    <source>
        <dbReference type="SAM" id="MobiDB-lite"/>
    </source>
</evidence>
<evidence type="ECO:0000313" key="34">
    <source>
        <dbReference type="RefSeq" id="XP_023179899.1"/>
    </source>
</evidence>
<dbReference type="RefSeq" id="XP_023179896.1">
    <property type="nucleotide sequence ID" value="XM_023324128.2"/>
</dbReference>
<comment type="catalytic activity">
    <reaction evidence="9">
        <text>L-histidyl-glycine(out) = L-histidyl-glycine(in)</text>
        <dbReference type="Rhea" id="RHEA:79395"/>
        <dbReference type="ChEBI" id="CHEBI:229957"/>
    </reaction>
</comment>
<keyword evidence="7" id="KW-0458">Lysosome</keyword>
<comment type="catalytic activity">
    <reaction evidence="16">
        <text>L-lysyl-L-lysine(out) = L-lysyl-L-lysine(in)</text>
        <dbReference type="Rhea" id="RHEA:79403"/>
        <dbReference type="ChEBI" id="CHEBI:229956"/>
    </reaction>
</comment>
<keyword evidence="28" id="KW-1185">Reference proteome</keyword>
<feature type="transmembrane region" description="Helical" evidence="26">
    <location>
        <begin position="154"/>
        <end position="175"/>
    </location>
</feature>
<evidence type="ECO:0000256" key="2">
    <source>
        <dbReference type="ARBA" id="ARBA00008335"/>
    </source>
</evidence>
<evidence type="ECO:0000256" key="4">
    <source>
        <dbReference type="ARBA" id="ARBA00022692"/>
    </source>
</evidence>
<dbReference type="Pfam" id="PF07690">
    <property type="entry name" value="MFS_1"/>
    <property type="match status" value="1"/>
</dbReference>
<evidence type="ECO:0000313" key="28">
    <source>
        <dbReference type="Proteomes" id="UP000504633"/>
    </source>
</evidence>
<dbReference type="AlphaFoldDB" id="A0A6J1MSD3"/>
<evidence type="ECO:0000313" key="33">
    <source>
        <dbReference type="RefSeq" id="XP_023179898.1"/>
    </source>
</evidence>
<evidence type="ECO:0000256" key="13">
    <source>
        <dbReference type="ARBA" id="ARBA00044893"/>
    </source>
</evidence>
<feature type="domain" description="Major facilitator superfamily (MFS) profile" evidence="27">
    <location>
        <begin position="51"/>
        <end position="456"/>
    </location>
</feature>
<evidence type="ECO:0000256" key="16">
    <source>
        <dbReference type="ARBA" id="ARBA00044900"/>
    </source>
</evidence>
<comment type="catalytic activity">
    <reaction evidence="17">
        <text>L-arginyl-glycine(out) = L-arginyl-glycine(in)</text>
        <dbReference type="Rhea" id="RHEA:79391"/>
        <dbReference type="ChEBI" id="CHEBI:229955"/>
    </reaction>
</comment>
<feature type="transmembrane region" description="Helical" evidence="26">
    <location>
        <begin position="315"/>
        <end position="332"/>
    </location>
</feature>
<feature type="transmembrane region" description="Helical" evidence="26">
    <location>
        <begin position="432"/>
        <end position="451"/>
    </location>
</feature>
<dbReference type="PANTHER" id="PTHR23512">
    <property type="entry name" value="MAJOR FACILITATOR SUPERFAMILY DOMAIN-CONTAINING PROTEIN 1"/>
    <property type="match status" value="1"/>
</dbReference>
<evidence type="ECO:0000256" key="3">
    <source>
        <dbReference type="ARBA" id="ARBA00022448"/>
    </source>
</evidence>
<evidence type="ECO:0000256" key="21">
    <source>
        <dbReference type="ARBA" id="ARBA00044985"/>
    </source>
</evidence>
<dbReference type="PANTHER" id="PTHR23512:SF3">
    <property type="entry name" value="MAJOR FACILITATOR SUPERFAMILY DOMAIN-CONTAINING PROTEIN 1"/>
    <property type="match status" value="1"/>
</dbReference>
<dbReference type="InterPro" id="IPR011701">
    <property type="entry name" value="MFS"/>
</dbReference>
<evidence type="ECO:0000256" key="19">
    <source>
        <dbReference type="ARBA" id="ARBA00044919"/>
    </source>
</evidence>
<dbReference type="InterPro" id="IPR036259">
    <property type="entry name" value="MFS_trans_sf"/>
</dbReference>
<evidence type="ECO:0000256" key="14">
    <source>
        <dbReference type="ARBA" id="ARBA00044898"/>
    </source>
</evidence>
<dbReference type="RefSeq" id="XP_023179897.1">
    <property type="nucleotide sequence ID" value="XM_023324129.2"/>
</dbReference>
<keyword evidence="5 26" id="KW-1133">Transmembrane helix</keyword>
<dbReference type="InterPro" id="IPR020846">
    <property type="entry name" value="MFS_dom"/>
</dbReference>
<evidence type="ECO:0000313" key="29">
    <source>
        <dbReference type="RefSeq" id="XP_023179894.1"/>
    </source>
</evidence>
<dbReference type="GeneID" id="111605558"/>
<evidence type="ECO:0000256" key="8">
    <source>
        <dbReference type="ARBA" id="ARBA00044876"/>
    </source>
</evidence>
<comment type="similarity">
    <text evidence="2">Belongs to the major facilitator superfamily.</text>
</comment>
<keyword evidence="3" id="KW-0813">Transport</keyword>
<evidence type="ECO:0000256" key="9">
    <source>
        <dbReference type="ARBA" id="ARBA00044878"/>
    </source>
</evidence>
<evidence type="ECO:0000256" key="7">
    <source>
        <dbReference type="ARBA" id="ARBA00023228"/>
    </source>
</evidence>
<comment type="catalytic activity">
    <reaction evidence="11">
        <text>L-alpha-aminoacyl-L-histidine(out) = L-alpha-aminoacyl-L-histidine(in)</text>
        <dbReference type="Rhea" id="RHEA:79375"/>
        <dbReference type="ChEBI" id="CHEBI:229967"/>
    </reaction>
</comment>
<feature type="transmembrane region" description="Helical" evidence="26">
    <location>
        <begin position="339"/>
        <end position="358"/>
    </location>
</feature>
<evidence type="ECO:0000256" key="11">
    <source>
        <dbReference type="ARBA" id="ARBA00044884"/>
    </source>
</evidence>
<comment type="catalytic activity">
    <reaction evidence="20">
        <text>L-lysyl-glycine(out) = L-lysyl-glycine(in)</text>
        <dbReference type="Rhea" id="RHEA:79407"/>
        <dbReference type="ChEBI" id="CHEBI:191202"/>
    </reaction>
</comment>
<dbReference type="GO" id="GO:0005765">
    <property type="term" value="C:lysosomal membrane"/>
    <property type="evidence" value="ECO:0007669"/>
    <property type="project" value="UniProtKB-SubCell"/>
</dbReference>
<dbReference type="RefSeq" id="XP_023179899.1">
    <property type="nucleotide sequence ID" value="XM_023324131.2"/>
</dbReference>
<evidence type="ECO:0000256" key="18">
    <source>
        <dbReference type="ARBA" id="ARBA00044912"/>
    </source>
</evidence>
<name>A0A6J1MSD3_DROHY</name>
<evidence type="ECO:0000256" key="6">
    <source>
        <dbReference type="ARBA" id="ARBA00023136"/>
    </source>
</evidence>
<comment type="subunit">
    <text evidence="24">Homodimer. Interacts with lysosomal protein GLMP (via lumenal domain); the interaction starts while both proteins are still in the endoplasmic reticulum and is required for stabilization of MFSD1 in lysosomes but has no direct effect on its targeting to lysosomes or transporter activity.</text>
</comment>
<dbReference type="Proteomes" id="UP000504633">
    <property type="component" value="Unplaced"/>
</dbReference>
<dbReference type="OMA" id="FSWVYWT"/>
<protein>
    <recommendedName>
        <fullName evidence="21">Lysosomal dipeptide transporter MFSD1</fullName>
    </recommendedName>
    <alternativeName>
        <fullName evidence="22">Major facilitator superfamily domain-containing protein 1</fullName>
    </alternativeName>
</protein>
<dbReference type="InterPro" id="IPR052187">
    <property type="entry name" value="MFSD1"/>
</dbReference>
<accession>A0A6J1MSD3</accession>
<dbReference type="GO" id="GO:0022857">
    <property type="term" value="F:transmembrane transporter activity"/>
    <property type="evidence" value="ECO:0007669"/>
    <property type="project" value="InterPro"/>
</dbReference>
<dbReference type="RefSeq" id="XP_023179898.1">
    <property type="nucleotide sequence ID" value="XM_023324130.2"/>
</dbReference>
<evidence type="ECO:0000313" key="30">
    <source>
        <dbReference type="RefSeq" id="XP_023179895.1"/>
    </source>
</evidence>
<evidence type="ECO:0000256" key="1">
    <source>
        <dbReference type="ARBA" id="ARBA00004155"/>
    </source>
</evidence>
<dbReference type="KEGG" id="dhe:111605558"/>
<evidence type="ECO:0000256" key="24">
    <source>
        <dbReference type="ARBA" id="ARBA00046376"/>
    </source>
</evidence>
<dbReference type="RefSeq" id="XP_023179895.1">
    <property type="nucleotide sequence ID" value="XM_023324127.2"/>
</dbReference>
<comment type="catalytic activity">
    <reaction evidence="18">
        <text>L-histidyl-L-alpha-amino acid(out) = L-histidyl-L-alpha-amino acid(in)</text>
        <dbReference type="Rhea" id="RHEA:79379"/>
        <dbReference type="ChEBI" id="CHEBI:229964"/>
    </reaction>
</comment>
<feature type="transmembrane region" description="Helical" evidence="26">
    <location>
        <begin position="93"/>
        <end position="113"/>
    </location>
</feature>
<evidence type="ECO:0000256" key="26">
    <source>
        <dbReference type="SAM" id="Phobius"/>
    </source>
</evidence>
<comment type="catalytic activity">
    <reaction evidence="14">
        <text>L-aspartyl-L-lysine(out) = L-aspartyl-L-lysine(in)</text>
        <dbReference type="Rhea" id="RHEA:79411"/>
        <dbReference type="ChEBI" id="CHEBI:229953"/>
    </reaction>
</comment>
<comment type="catalytic activity">
    <reaction evidence="8">
        <text>L-lysyl-L-alanine(out) = L-lysyl-L-alanine(in)</text>
        <dbReference type="Rhea" id="RHEA:79399"/>
        <dbReference type="ChEBI" id="CHEBI:229954"/>
    </reaction>
</comment>
<dbReference type="CDD" id="cd17340">
    <property type="entry name" value="MFS_MFSD1"/>
    <property type="match status" value="1"/>
</dbReference>
<evidence type="ECO:0000256" key="15">
    <source>
        <dbReference type="ARBA" id="ARBA00044899"/>
    </source>
</evidence>
<dbReference type="SUPFAM" id="SSF103473">
    <property type="entry name" value="MFS general substrate transporter"/>
    <property type="match status" value="1"/>
</dbReference>
<evidence type="ECO:0000313" key="31">
    <source>
        <dbReference type="RefSeq" id="XP_023179896.1"/>
    </source>
</evidence>